<proteinExistence type="predicted"/>
<name>A0A5J4UKQ9_9EUKA</name>
<gene>
    <name evidence="2" type="ORF">EZS28_033814</name>
</gene>
<organism evidence="2 3">
    <name type="scientific">Streblomastix strix</name>
    <dbReference type="NCBI Taxonomy" id="222440"/>
    <lineage>
        <taxon>Eukaryota</taxon>
        <taxon>Metamonada</taxon>
        <taxon>Preaxostyla</taxon>
        <taxon>Oxymonadida</taxon>
        <taxon>Streblomastigidae</taxon>
        <taxon>Streblomastix</taxon>
    </lineage>
</organism>
<dbReference type="EMBL" id="SNRW01015177">
    <property type="protein sequence ID" value="KAA6370661.1"/>
    <property type="molecule type" value="Genomic_DNA"/>
</dbReference>
<dbReference type="Proteomes" id="UP000324800">
    <property type="component" value="Unassembled WGS sequence"/>
</dbReference>
<protein>
    <submittedName>
        <fullName evidence="2">Uncharacterized protein</fullName>
    </submittedName>
</protein>
<evidence type="ECO:0000256" key="1">
    <source>
        <dbReference type="SAM" id="MobiDB-lite"/>
    </source>
</evidence>
<sequence length="143" mass="16453">MLQNRLHTAEDEVSLIEFRRDQTIDKITIIKDEQDQVQNRNRVNSDTVGLILNTLNLTTAQVSHLHVGISEELASFGSQLRDACQQTRNIARVAQLNIDQDNNKNNIEGLKESNSMPEESDWKVVRTNEDETEIEYIGFDKER</sequence>
<accession>A0A5J4UKQ9</accession>
<feature type="region of interest" description="Disordered" evidence="1">
    <location>
        <begin position="104"/>
        <end position="124"/>
    </location>
</feature>
<dbReference type="AlphaFoldDB" id="A0A5J4UKQ9"/>
<feature type="compositionally biased region" description="Polar residues" evidence="1">
    <location>
        <begin position="104"/>
        <end position="117"/>
    </location>
</feature>
<comment type="caution">
    <text evidence="2">The sequence shown here is derived from an EMBL/GenBank/DDBJ whole genome shotgun (WGS) entry which is preliminary data.</text>
</comment>
<reference evidence="2 3" key="1">
    <citation type="submission" date="2019-03" db="EMBL/GenBank/DDBJ databases">
        <title>Single cell metagenomics reveals metabolic interactions within the superorganism composed of flagellate Streblomastix strix and complex community of Bacteroidetes bacteria on its surface.</title>
        <authorList>
            <person name="Treitli S.C."/>
            <person name="Kolisko M."/>
            <person name="Husnik F."/>
            <person name="Keeling P."/>
            <person name="Hampl V."/>
        </authorList>
    </citation>
    <scope>NUCLEOTIDE SEQUENCE [LARGE SCALE GENOMIC DNA]</scope>
    <source>
        <strain evidence="2">ST1C</strain>
    </source>
</reference>
<evidence type="ECO:0000313" key="3">
    <source>
        <dbReference type="Proteomes" id="UP000324800"/>
    </source>
</evidence>
<feature type="non-terminal residue" evidence="2">
    <location>
        <position position="143"/>
    </location>
</feature>
<evidence type="ECO:0000313" key="2">
    <source>
        <dbReference type="EMBL" id="KAA6370661.1"/>
    </source>
</evidence>